<dbReference type="CDD" id="cd17934">
    <property type="entry name" value="DEXXQc_Upf1-like"/>
    <property type="match status" value="1"/>
</dbReference>
<feature type="non-terminal residue" evidence="6">
    <location>
        <position position="1"/>
    </location>
</feature>
<dbReference type="Pfam" id="PF13245">
    <property type="entry name" value="AAA_19"/>
    <property type="match status" value="1"/>
</dbReference>
<keyword evidence="2 6" id="KW-0378">Hydrolase</keyword>
<dbReference type="PANTHER" id="PTHR43788:SF8">
    <property type="entry name" value="DNA-BINDING PROTEIN SMUBP-2"/>
    <property type="match status" value="1"/>
</dbReference>
<dbReference type="SUPFAM" id="SSF52540">
    <property type="entry name" value="P-loop containing nucleoside triphosphate hydrolases"/>
    <property type="match status" value="1"/>
</dbReference>
<proteinExistence type="predicted"/>
<keyword evidence="3" id="KW-0347">Helicase</keyword>
<keyword evidence="1" id="KW-0547">Nucleotide-binding</keyword>
<evidence type="ECO:0000256" key="2">
    <source>
        <dbReference type="ARBA" id="ARBA00022801"/>
    </source>
</evidence>
<organism evidence="6 7">
    <name type="scientific">Lentinula lateritia</name>
    <dbReference type="NCBI Taxonomy" id="40482"/>
    <lineage>
        <taxon>Eukaryota</taxon>
        <taxon>Fungi</taxon>
        <taxon>Dikarya</taxon>
        <taxon>Basidiomycota</taxon>
        <taxon>Agaricomycotina</taxon>
        <taxon>Agaricomycetes</taxon>
        <taxon>Agaricomycetidae</taxon>
        <taxon>Agaricales</taxon>
        <taxon>Marasmiineae</taxon>
        <taxon>Omphalotaceae</taxon>
        <taxon>Lentinula</taxon>
    </lineage>
</organism>
<reference evidence="6" key="1">
    <citation type="submission" date="2022-08" db="EMBL/GenBank/DDBJ databases">
        <title>A Global Phylogenomic Analysis of the Shiitake Genus Lentinula.</title>
        <authorList>
            <consortium name="DOE Joint Genome Institute"/>
            <person name="Sierra-Patev S."/>
            <person name="Min B."/>
            <person name="Naranjo-Ortiz M."/>
            <person name="Looney B."/>
            <person name="Konkel Z."/>
            <person name="Slot J.C."/>
            <person name="Sakamoto Y."/>
            <person name="Steenwyk J.L."/>
            <person name="Rokas A."/>
            <person name="Carro J."/>
            <person name="Camarero S."/>
            <person name="Ferreira P."/>
            <person name="Molpeceres G."/>
            <person name="Ruiz-Duenas F.J."/>
            <person name="Serrano A."/>
            <person name="Henrissat B."/>
            <person name="Drula E."/>
            <person name="Hughes K.W."/>
            <person name="Mata J.L."/>
            <person name="Ishikawa N.K."/>
            <person name="Vargas-Isla R."/>
            <person name="Ushijima S."/>
            <person name="Smith C.A."/>
            <person name="Ahrendt S."/>
            <person name="Andreopoulos W."/>
            <person name="He G."/>
            <person name="Labutti K."/>
            <person name="Lipzen A."/>
            <person name="Ng V."/>
            <person name="Riley R."/>
            <person name="Sandor L."/>
            <person name="Barry K."/>
            <person name="Martinez A.T."/>
            <person name="Xiao Y."/>
            <person name="Gibbons J.G."/>
            <person name="Terashima K."/>
            <person name="Grigoriev I.V."/>
            <person name="Hibbett D.S."/>
        </authorList>
    </citation>
    <scope>NUCLEOTIDE SEQUENCE</scope>
    <source>
        <strain evidence="6">RHP3577 ss4</strain>
    </source>
</reference>
<feature type="non-terminal residue" evidence="6">
    <location>
        <position position="621"/>
    </location>
</feature>
<dbReference type="InterPro" id="IPR041679">
    <property type="entry name" value="DNA2/NAM7-like_C"/>
</dbReference>
<evidence type="ECO:0000256" key="1">
    <source>
        <dbReference type="ARBA" id="ARBA00022741"/>
    </source>
</evidence>
<comment type="caution">
    <text evidence="6">The sequence shown here is derived from an EMBL/GenBank/DDBJ whole genome shotgun (WGS) entry which is preliminary data.</text>
</comment>
<evidence type="ECO:0000313" key="7">
    <source>
        <dbReference type="Proteomes" id="UP001150217"/>
    </source>
</evidence>
<dbReference type="GO" id="GO:0016787">
    <property type="term" value="F:hydrolase activity"/>
    <property type="evidence" value="ECO:0007669"/>
    <property type="project" value="UniProtKB-KW"/>
</dbReference>
<evidence type="ECO:0000313" key="6">
    <source>
        <dbReference type="EMBL" id="KAJ4500881.1"/>
    </source>
</evidence>
<dbReference type="InterPro" id="IPR027417">
    <property type="entry name" value="P-loop_NTPase"/>
</dbReference>
<dbReference type="Pfam" id="PF13087">
    <property type="entry name" value="AAA_12"/>
    <property type="match status" value="1"/>
</dbReference>
<dbReference type="EMBL" id="JANVFT010000004">
    <property type="protein sequence ID" value="KAJ4500881.1"/>
    <property type="molecule type" value="Genomic_DNA"/>
</dbReference>
<protein>
    <submittedName>
        <fullName evidence="6">P-loop containing nucleoside triphosphate hydrolase protein</fullName>
    </submittedName>
</protein>
<evidence type="ECO:0000256" key="3">
    <source>
        <dbReference type="ARBA" id="ARBA00022806"/>
    </source>
</evidence>
<gene>
    <name evidence="6" type="ORF">C8R41DRAFT_725655</name>
</gene>
<keyword evidence="7" id="KW-1185">Reference proteome</keyword>
<dbReference type="Proteomes" id="UP001150217">
    <property type="component" value="Unassembled WGS sequence"/>
</dbReference>
<feature type="domain" description="DNA2/NAM7 helicase-like C-terminal" evidence="5">
    <location>
        <begin position="484"/>
        <end position="617"/>
    </location>
</feature>
<dbReference type="InterPro" id="IPR050534">
    <property type="entry name" value="Coronavir_polyprotein_1ab"/>
</dbReference>
<name>A0ABQ8VX25_9AGAR</name>
<accession>A0ABQ8VX25</accession>
<evidence type="ECO:0000256" key="4">
    <source>
        <dbReference type="ARBA" id="ARBA00022840"/>
    </source>
</evidence>
<dbReference type="Gene3D" id="3.40.50.300">
    <property type="entry name" value="P-loop containing nucleotide triphosphate hydrolases"/>
    <property type="match status" value="2"/>
</dbReference>
<dbReference type="InterPro" id="IPR047187">
    <property type="entry name" value="SF1_C_Upf1"/>
</dbReference>
<sequence>AFDLGPLALALYRELGIRVADGIDIQSVFPEPRKTPAEAISAIIGSDAGIRVDVDRVVSVFEDLTYYQDDPKFTSHTTLVQRAWISQFLAGFESAPEEFQAIRRIDTTTQSDNKLLILSKWAADSVRLQYMKPLETEHSVTVTVGSDGAGSLDAISSIYKNKLRRNQVSISASIKSSKHGTFIIPGNTGGVEGRRAPLNISRELGSSNQVVGKILSKGRDILTNADEKRAAAVLRMLQGEGDFGNIWVTNIWDPPNGTMSWPKSFTHSPPITVPEVPNRPLNSSQIFAIAKMLSLESDNRIILIRGPPGSGKTSVISRFVEIATANPQYPGLWLVAQSNVAVKNIAEKLASIGYMNWKLLVSRDFIFDWHEHLYGPGLQNNLISSDQFFKYQTSKLEGCKVVLCTLSMLSNSQILKFTRCIPIHTLIVDEASQIEVGNFLPVLFTAVKTLQKLCFIGDDKQLAPHGQEEIQDLKSVFEIDHFYDHIYLLDTQYRMPPQMGDFISGAVYDGALKSNPNHVITDRTLACQFIHVLGVEIFKGNSFRNTSEALAVVKLAAFLEGSKKSYRIITPYDSQRNYIEELMKEKELDWHDKCFNVDSFQGNEDNFIIISIVRSDKPGFL</sequence>
<keyword evidence="4" id="KW-0067">ATP-binding</keyword>
<dbReference type="CDD" id="cd18808">
    <property type="entry name" value="SF1_C_Upf1"/>
    <property type="match status" value="1"/>
</dbReference>
<dbReference type="PANTHER" id="PTHR43788">
    <property type="entry name" value="DNA2/NAM7 HELICASE FAMILY MEMBER"/>
    <property type="match status" value="1"/>
</dbReference>
<evidence type="ECO:0000259" key="5">
    <source>
        <dbReference type="Pfam" id="PF13087"/>
    </source>
</evidence>